<dbReference type="EMBL" id="JAHQXF010000002">
    <property type="protein sequence ID" value="MBV0924741.1"/>
    <property type="molecule type" value="Genomic_DNA"/>
</dbReference>
<dbReference type="RefSeq" id="WP_162317601.1">
    <property type="nucleotide sequence ID" value="NZ_JAHQXF010000002.1"/>
</dbReference>
<dbReference type="Proteomes" id="UP000766550">
    <property type="component" value="Unassembled WGS sequence"/>
</dbReference>
<keyword evidence="2" id="KW-1185">Reference proteome</keyword>
<gene>
    <name evidence="1" type="ORF">KTS45_11075</name>
</gene>
<proteinExistence type="predicted"/>
<dbReference type="AlphaFoldDB" id="A0A8J7YCI5"/>
<sequence>MTALNPPYGWRDLHDSEYPDILAQTDILRSGDGVRVTAYLWVRDHGDVVDVVVEEEWTPTDIDLAEYENTAAPVIEMTVDSKDAQHAVDDAGEAWLSWARTTSDHCS</sequence>
<evidence type="ECO:0000313" key="1">
    <source>
        <dbReference type="EMBL" id="MBV0924741.1"/>
    </source>
</evidence>
<reference evidence="1 2" key="1">
    <citation type="submission" date="2021-06" db="EMBL/GenBank/DDBJ databases">
        <title>New haloarchaea isolates fom saline soil.</title>
        <authorList>
            <person name="Duran-Viseras A."/>
            <person name="Sanchez-Porro C.S."/>
            <person name="Ventosa A."/>
        </authorList>
    </citation>
    <scope>NUCLEOTIDE SEQUENCE [LARGE SCALE GENOMIC DNA]</scope>
    <source>
        <strain evidence="1 2">JCM 183640</strain>
    </source>
</reference>
<accession>A0A8J7YCI5</accession>
<comment type="caution">
    <text evidence="1">The sequence shown here is derived from an EMBL/GenBank/DDBJ whole genome shotgun (WGS) entry which is preliminary data.</text>
</comment>
<organism evidence="1 2">
    <name type="scientific">Haloarcula limicola</name>
    <dbReference type="NCBI Taxonomy" id="1429915"/>
    <lineage>
        <taxon>Archaea</taxon>
        <taxon>Methanobacteriati</taxon>
        <taxon>Methanobacteriota</taxon>
        <taxon>Stenosarchaea group</taxon>
        <taxon>Halobacteria</taxon>
        <taxon>Halobacteriales</taxon>
        <taxon>Haloarculaceae</taxon>
        <taxon>Haloarcula</taxon>
    </lineage>
</organism>
<evidence type="ECO:0000313" key="2">
    <source>
        <dbReference type="Proteomes" id="UP000766550"/>
    </source>
</evidence>
<name>A0A8J7YCI5_9EURY</name>
<protein>
    <submittedName>
        <fullName evidence="1">Uncharacterized protein</fullName>
    </submittedName>
</protein>